<feature type="compositionally biased region" description="Basic residues" evidence="1">
    <location>
        <begin position="8"/>
        <end position="19"/>
    </location>
</feature>
<evidence type="ECO:0000313" key="2">
    <source>
        <dbReference type="EMBL" id="CAA9325966.1"/>
    </source>
</evidence>
<gene>
    <name evidence="2" type="ORF">AVDCRST_MAG11-2227</name>
</gene>
<name>A0A6J4L919_9BACT</name>
<feature type="non-terminal residue" evidence="2">
    <location>
        <position position="34"/>
    </location>
</feature>
<feature type="region of interest" description="Disordered" evidence="1">
    <location>
        <begin position="1"/>
        <end position="34"/>
    </location>
</feature>
<sequence>CSAAPGRARARGQRPRVGRSRWTTRPWGTGRPVP</sequence>
<protein>
    <submittedName>
        <fullName evidence="2">Uncharacterized protein</fullName>
    </submittedName>
</protein>
<evidence type="ECO:0000256" key="1">
    <source>
        <dbReference type="SAM" id="MobiDB-lite"/>
    </source>
</evidence>
<organism evidence="2">
    <name type="scientific">uncultured Gemmatimonadaceae bacterium</name>
    <dbReference type="NCBI Taxonomy" id="246130"/>
    <lineage>
        <taxon>Bacteria</taxon>
        <taxon>Pseudomonadati</taxon>
        <taxon>Gemmatimonadota</taxon>
        <taxon>Gemmatimonadia</taxon>
        <taxon>Gemmatimonadales</taxon>
        <taxon>Gemmatimonadaceae</taxon>
        <taxon>environmental samples</taxon>
    </lineage>
</organism>
<dbReference type="AlphaFoldDB" id="A0A6J4L919"/>
<accession>A0A6J4L919</accession>
<feature type="non-terminal residue" evidence="2">
    <location>
        <position position="1"/>
    </location>
</feature>
<dbReference type="EMBL" id="CADCTU010000515">
    <property type="protein sequence ID" value="CAA9325966.1"/>
    <property type="molecule type" value="Genomic_DNA"/>
</dbReference>
<proteinExistence type="predicted"/>
<reference evidence="2" key="1">
    <citation type="submission" date="2020-02" db="EMBL/GenBank/DDBJ databases">
        <authorList>
            <person name="Meier V. D."/>
        </authorList>
    </citation>
    <scope>NUCLEOTIDE SEQUENCE</scope>
    <source>
        <strain evidence="2">AVDCRST_MAG11</strain>
    </source>
</reference>